<proteinExistence type="predicted"/>
<feature type="compositionally biased region" description="Polar residues" evidence="1">
    <location>
        <begin position="73"/>
        <end position="91"/>
    </location>
</feature>
<dbReference type="AlphaFoldDB" id="A0A7C8JA15"/>
<gene>
    <name evidence="2" type="ORF">TWF102_009590</name>
</gene>
<evidence type="ECO:0000313" key="3">
    <source>
        <dbReference type="Proteomes" id="UP000475325"/>
    </source>
</evidence>
<evidence type="ECO:0000256" key="1">
    <source>
        <dbReference type="SAM" id="MobiDB-lite"/>
    </source>
</evidence>
<sequence>MSKEYGRHDLRVAATTAQKMRLTVTWDEAIVVFREQKQQKQQQQQQQPASNVSRGQPEFPVQLKHPEAEGKTRQPNQNGTDQNRQAPAGSS</sequence>
<reference evidence="2 3" key="1">
    <citation type="submission" date="2019-06" db="EMBL/GenBank/DDBJ databases">
        <authorList>
            <person name="Palmer J.M."/>
        </authorList>
    </citation>
    <scope>NUCLEOTIDE SEQUENCE [LARGE SCALE GENOMIC DNA]</scope>
    <source>
        <strain evidence="2 3">TWF102</strain>
    </source>
</reference>
<protein>
    <submittedName>
        <fullName evidence="2">Uncharacterized protein</fullName>
    </submittedName>
</protein>
<organism evidence="2 3">
    <name type="scientific">Orbilia oligospora</name>
    <name type="common">Nematode-trapping fungus</name>
    <name type="synonym">Arthrobotrys oligospora</name>
    <dbReference type="NCBI Taxonomy" id="2813651"/>
    <lineage>
        <taxon>Eukaryota</taxon>
        <taxon>Fungi</taxon>
        <taxon>Dikarya</taxon>
        <taxon>Ascomycota</taxon>
        <taxon>Pezizomycotina</taxon>
        <taxon>Orbiliomycetes</taxon>
        <taxon>Orbiliales</taxon>
        <taxon>Orbiliaceae</taxon>
        <taxon>Orbilia</taxon>
    </lineage>
</organism>
<dbReference type="EMBL" id="WIQW01000065">
    <property type="protein sequence ID" value="KAF3089589.1"/>
    <property type="molecule type" value="Genomic_DNA"/>
</dbReference>
<comment type="caution">
    <text evidence="2">The sequence shown here is derived from an EMBL/GenBank/DDBJ whole genome shotgun (WGS) entry which is preliminary data.</text>
</comment>
<feature type="region of interest" description="Disordered" evidence="1">
    <location>
        <begin position="35"/>
        <end position="91"/>
    </location>
</feature>
<dbReference type="Proteomes" id="UP000475325">
    <property type="component" value="Unassembled WGS sequence"/>
</dbReference>
<accession>A0A7C8JA15</accession>
<evidence type="ECO:0000313" key="2">
    <source>
        <dbReference type="EMBL" id="KAF3089589.1"/>
    </source>
</evidence>
<name>A0A7C8JA15_ORBOL</name>